<gene>
    <name evidence="1" type="ORF">C4B24_04760</name>
</gene>
<protein>
    <recommendedName>
        <fullName evidence="3">Abi family protein</fullName>
    </recommendedName>
</protein>
<evidence type="ECO:0008006" key="3">
    <source>
        <dbReference type="Google" id="ProtNLM"/>
    </source>
</evidence>
<dbReference type="InterPro" id="IPR011664">
    <property type="entry name" value="Abi_system_AbiD/AbiF-like"/>
</dbReference>
<dbReference type="RefSeq" id="WP_131599615.1">
    <property type="nucleotide sequence ID" value="NZ_PSZO01000060.1"/>
</dbReference>
<dbReference type="EMBL" id="PSZO01000060">
    <property type="protein sequence ID" value="TCG10346.1"/>
    <property type="molecule type" value="Genomic_DNA"/>
</dbReference>
<dbReference type="AlphaFoldDB" id="A0A4R0XID6"/>
<dbReference type="Pfam" id="PF07751">
    <property type="entry name" value="Abi_2"/>
    <property type="match status" value="1"/>
</dbReference>
<organism evidence="1 2">
    <name type="scientific">Mycoplasma marinum</name>
    <dbReference type="NCBI Taxonomy" id="1937190"/>
    <lineage>
        <taxon>Bacteria</taxon>
        <taxon>Bacillati</taxon>
        <taxon>Mycoplasmatota</taxon>
        <taxon>Mollicutes</taxon>
        <taxon>Mycoplasmataceae</taxon>
        <taxon>Mycoplasma</taxon>
    </lineage>
</organism>
<reference evidence="1 2" key="1">
    <citation type="submission" date="2018-02" db="EMBL/GenBank/DDBJ databases">
        <title>Mycoplasma marinum and Mycoplasma todarodis sp. nov., moderately halophilic and psychrotolerant mycoplasmas isolated from cephalopods.</title>
        <authorList>
            <person name="Viver T."/>
        </authorList>
    </citation>
    <scope>NUCLEOTIDE SEQUENCE [LARGE SCALE GENOMIC DNA]</scope>
    <source>
        <strain evidence="1 2">PE</strain>
    </source>
</reference>
<comment type="caution">
    <text evidence="1">The sequence shown here is derived from an EMBL/GenBank/DDBJ whole genome shotgun (WGS) entry which is preliminary data.</text>
</comment>
<keyword evidence="2" id="KW-1185">Reference proteome</keyword>
<dbReference type="Proteomes" id="UP000294192">
    <property type="component" value="Unassembled WGS sequence"/>
</dbReference>
<evidence type="ECO:0000313" key="1">
    <source>
        <dbReference type="EMBL" id="TCG10346.1"/>
    </source>
</evidence>
<evidence type="ECO:0000313" key="2">
    <source>
        <dbReference type="Proteomes" id="UP000294192"/>
    </source>
</evidence>
<proteinExistence type="predicted"/>
<name>A0A4R0XID6_9MOLU</name>
<sequence length="107" mass="12621">MKKTFNTNKEMIAKLQKRGLIINDDSNVFVFNNYVNLIYIYSRPFYDVENQKYTKEINVKELIKINKIDIKIQSALFSRIMIIEGKIRTVLAAQIAREIKPHRAQTN</sequence>
<accession>A0A4R0XID6</accession>